<dbReference type="Proteomes" id="UP001161567">
    <property type="component" value="Unassembled WGS sequence"/>
</dbReference>
<sequence>MKLYVIGNGFDVHHGLDTKYTSFGLYLKKNYRDVYNLLLEHFGFTDLDPDFPSSMLDPLWSEFESSMSGLSTDSVLEANMDAMPNYASDNFRDRDRYTLEIEMERILGYLTTDLYKAFKEFILAVEFPEFNLGNAVNLDRNAMYLTFNYTDTLTYYYGIPDNNILFIHGKAENDDQELILGHGVDPENFKEKPVEPPKELNDEEYEQWAEYQSAQYDYSFERGKHAINRYFSATFKGTEEIIENNKKFFSSIHNIEEIYILGHSLADVDLPYFRKLKQSVKPDIKWVATFYASQDEQRHMDILKALNISNVSVIRMNEV</sequence>
<dbReference type="RefSeq" id="WP_151707319.1">
    <property type="nucleotide sequence ID" value="NZ_JAOCHB010000006.1"/>
</dbReference>
<comment type="caution">
    <text evidence="1">The sequence shown here is derived from an EMBL/GenBank/DDBJ whole genome shotgun (WGS) entry which is preliminary data.</text>
</comment>
<dbReference type="EMBL" id="JAOCIL010000001">
    <property type="protein sequence ID" value="MDH1437362.1"/>
    <property type="molecule type" value="Genomic_DNA"/>
</dbReference>
<dbReference type="AlphaFoldDB" id="A0AA42U6F7"/>
<gene>
    <name evidence="1" type="ORF">N5I27_02825</name>
</gene>
<accession>A0AA42U6F7</accession>
<organism evidence="1 2">
    <name type="scientific">Acinetobacter johnsonii</name>
    <dbReference type="NCBI Taxonomy" id="40214"/>
    <lineage>
        <taxon>Bacteria</taxon>
        <taxon>Pseudomonadati</taxon>
        <taxon>Pseudomonadota</taxon>
        <taxon>Gammaproteobacteria</taxon>
        <taxon>Moraxellales</taxon>
        <taxon>Moraxellaceae</taxon>
        <taxon>Acinetobacter</taxon>
    </lineage>
</organism>
<dbReference type="InterPro" id="IPR025935">
    <property type="entry name" value="AbiH"/>
</dbReference>
<proteinExistence type="predicted"/>
<dbReference type="Pfam" id="PF14253">
    <property type="entry name" value="AbiH"/>
    <property type="match status" value="1"/>
</dbReference>
<name>A0AA42U6F7_ACIJO</name>
<evidence type="ECO:0000313" key="1">
    <source>
        <dbReference type="EMBL" id="MDH1437362.1"/>
    </source>
</evidence>
<evidence type="ECO:0000313" key="2">
    <source>
        <dbReference type="Proteomes" id="UP001161567"/>
    </source>
</evidence>
<protein>
    <submittedName>
        <fullName evidence="1">Bacteriophage abortive infection AbiH family protein</fullName>
    </submittedName>
</protein>
<reference evidence="1" key="1">
    <citation type="submission" date="2022-09" db="EMBL/GenBank/DDBJ databases">
        <title>Intensive care unit water sources are persistently colonized with multi-drug resistant bacteria and are the site of extensive horizontal gene transfer of antibiotic resistance genes.</title>
        <authorList>
            <person name="Diorio-Toth L."/>
        </authorList>
    </citation>
    <scope>NUCLEOTIDE SEQUENCE</scope>
    <source>
        <strain evidence="1">GD03725</strain>
    </source>
</reference>